<comment type="subcellular location">
    <subcellularLocation>
        <location evidence="1 7">Cell membrane</location>
        <topology evidence="1 7">Multi-pass membrane protein</topology>
    </subcellularLocation>
</comment>
<organism evidence="9 10">
    <name type="scientific">Dongia mobilis</name>
    <dbReference type="NCBI Taxonomy" id="578943"/>
    <lineage>
        <taxon>Bacteria</taxon>
        <taxon>Pseudomonadati</taxon>
        <taxon>Pseudomonadota</taxon>
        <taxon>Alphaproteobacteria</taxon>
        <taxon>Rhodospirillales</taxon>
        <taxon>Dongiaceae</taxon>
        <taxon>Dongia</taxon>
    </lineage>
</organism>
<dbReference type="Pfam" id="PF12911">
    <property type="entry name" value="OppC_N"/>
    <property type="match status" value="1"/>
</dbReference>
<evidence type="ECO:0000256" key="3">
    <source>
        <dbReference type="ARBA" id="ARBA00022475"/>
    </source>
</evidence>
<dbReference type="GO" id="GO:0055085">
    <property type="term" value="P:transmembrane transport"/>
    <property type="evidence" value="ECO:0007669"/>
    <property type="project" value="InterPro"/>
</dbReference>
<evidence type="ECO:0000313" key="10">
    <source>
        <dbReference type="Proteomes" id="UP000295783"/>
    </source>
</evidence>
<dbReference type="InterPro" id="IPR025966">
    <property type="entry name" value="OppC_N"/>
</dbReference>
<evidence type="ECO:0000256" key="7">
    <source>
        <dbReference type="RuleBase" id="RU363032"/>
    </source>
</evidence>
<dbReference type="Proteomes" id="UP000295783">
    <property type="component" value="Unassembled WGS sequence"/>
</dbReference>
<dbReference type="InterPro" id="IPR035906">
    <property type="entry name" value="MetI-like_sf"/>
</dbReference>
<evidence type="ECO:0000256" key="1">
    <source>
        <dbReference type="ARBA" id="ARBA00004651"/>
    </source>
</evidence>
<dbReference type="Gene3D" id="1.10.3720.10">
    <property type="entry name" value="MetI-like"/>
    <property type="match status" value="1"/>
</dbReference>
<dbReference type="SUPFAM" id="SSF161098">
    <property type="entry name" value="MetI-like"/>
    <property type="match status" value="1"/>
</dbReference>
<comment type="caution">
    <text evidence="9">The sequence shown here is derived from an EMBL/GenBank/DDBJ whole genome shotgun (WGS) entry which is preliminary data.</text>
</comment>
<evidence type="ECO:0000313" key="9">
    <source>
        <dbReference type="EMBL" id="TDQ82994.1"/>
    </source>
</evidence>
<feature type="transmembrane region" description="Helical" evidence="7">
    <location>
        <begin position="90"/>
        <end position="115"/>
    </location>
</feature>
<proteinExistence type="inferred from homology"/>
<dbReference type="AlphaFoldDB" id="A0A4R6WP78"/>
<feature type="transmembrane region" description="Helical" evidence="7">
    <location>
        <begin position="21"/>
        <end position="48"/>
    </location>
</feature>
<sequence>MIGAAPEIGRNARQPRLLARIVARPSGAVGLALVILHVGVALLAPFLVPHDFAAQNADAILLPPSTRYWFGTDMLGRDVFTRTLLGGREAMLICTIATALAVFWGGIVGILVALVGGWIDNAVMRCADALMSMPWILFVMIFVAALGTGTATLIPILSVSYGLSVVYLARSAALEFVTRDFVLAAQARGESRRTIIFRELLPNVRDSLAVQGAMQWSWMILGVSSLSYLGMGVPPPNPDWGLMVADARSIMSAAPWTAIFPMLALSSLIIGANLAVDATAKALGIDRNARGQG</sequence>
<keyword evidence="4 7" id="KW-0812">Transmembrane</keyword>
<comment type="similarity">
    <text evidence="7">Belongs to the binding-protein-dependent transport system permease family.</text>
</comment>
<dbReference type="InterPro" id="IPR000515">
    <property type="entry name" value="MetI-like"/>
</dbReference>
<dbReference type="Pfam" id="PF00528">
    <property type="entry name" value="BPD_transp_1"/>
    <property type="match status" value="1"/>
</dbReference>
<name>A0A4R6WP78_9PROT</name>
<keyword evidence="5 7" id="KW-1133">Transmembrane helix</keyword>
<evidence type="ECO:0000256" key="5">
    <source>
        <dbReference type="ARBA" id="ARBA00022989"/>
    </source>
</evidence>
<feature type="transmembrane region" description="Helical" evidence="7">
    <location>
        <begin position="253"/>
        <end position="276"/>
    </location>
</feature>
<protein>
    <submittedName>
        <fullName evidence="9">Peptide/nickel transport system permease protein</fullName>
    </submittedName>
</protein>
<reference evidence="9 10" key="1">
    <citation type="submission" date="2019-03" db="EMBL/GenBank/DDBJ databases">
        <title>Genomic Encyclopedia of Type Strains, Phase III (KMG-III): the genomes of soil and plant-associated and newly described type strains.</title>
        <authorList>
            <person name="Whitman W."/>
        </authorList>
    </citation>
    <scope>NUCLEOTIDE SEQUENCE [LARGE SCALE GENOMIC DNA]</scope>
    <source>
        <strain evidence="9 10">CGMCC 1.7660</strain>
    </source>
</reference>
<feature type="transmembrane region" description="Helical" evidence="7">
    <location>
        <begin position="127"/>
        <end position="146"/>
    </location>
</feature>
<keyword evidence="2 7" id="KW-0813">Transport</keyword>
<dbReference type="InterPro" id="IPR050366">
    <property type="entry name" value="BP-dependent_transpt_permease"/>
</dbReference>
<gene>
    <name evidence="9" type="ORF">A8950_1276</name>
</gene>
<keyword evidence="3" id="KW-1003">Cell membrane</keyword>
<keyword evidence="6 7" id="KW-0472">Membrane</keyword>
<dbReference type="PROSITE" id="PS50928">
    <property type="entry name" value="ABC_TM1"/>
    <property type="match status" value="1"/>
</dbReference>
<evidence type="ECO:0000256" key="4">
    <source>
        <dbReference type="ARBA" id="ARBA00022692"/>
    </source>
</evidence>
<keyword evidence="10" id="KW-1185">Reference proteome</keyword>
<accession>A0A4R6WP78</accession>
<dbReference type="OrthoDB" id="9766870at2"/>
<evidence type="ECO:0000259" key="8">
    <source>
        <dbReference type="PROSITE" id="PS50928"/>
    </source>
</evidence>
<dbReference type="RefSeq" id="WP_133612789.1">
    <property type="nucleotide sequence ID" value="NZ_SNYW01000007.1"/>
</dbReference>
<dbReference type="PANTHER" id="PTHR43386">
    <property type="entry name" value="OLIGOPEPTIDE TRANSPORT SYSTEM PERMEASE PROTEIN APPC"/>
    <property type="match status" value="1"/>
</dbReference>
<dbReference type="GO" id="GO:0005886">
    <property type="term" value="C:plasma membrane"/>
    <property type="evidence" value="ECO:0007669"/>
    <property type="project" value="UniProtKB-SubCell"/>
</dbReference>
<feature type="domain" description="ABC transmembrane type-1" evidence="8">
    <location>
        <begin position="87"/>
        <end position="280"/>
    </location>
</feature>
<dbReference type="CDD" id="cd06261">
    <property type="entry name" value="TM_PBP2"/>
    <property type="match status" value="1"/>
</dbReference>
<dbReference type="PANTHER" id="PTHR43386:SF25">
    <property type="entry name" value="PEPTIDE ABC TRANSPORTER PERMEASE PROTEIN"/>
    <property type="match status" value="1"/>
</dbReference>
<evidence type="ECO:0000256" key="6">
    <source>
        <dbReference type="ARBA" id="ARBA00023136"/>
    </source>
</evidence>
<dbReference type="EMBL" id="SNYW01000007">
    <property type="protein sequence ID" value="TDQ82994.1"/>
    <property type="molecule type" value="Genomic_DNA"/>
</dbReference>
<evidence type="ECO:0000256" key="2">
    <source>
        <dbReference type="ARBA" id="ARBA00022448"/>
    </source>
</evidence>